<dbReference type="Pfam" id="PF05992">
    <property type="entry name" value="SbmA_BacA"/>
    <property type="match status" value="1"/>
</dbReference>
<dbReference type="GO" id="GO:0015833">
    <property type="term" value="P:peptide transport"/>
    <property type="evidence" value="ECO:0007669"/>
    <property type="project" value="InterPro"/>
</dbReference>
<feature type="transmembrane region" description="Helical" evidence="5">
    <location>
        <begin position="51"/>
        <end position="71"/>
    </location>
</feature>
<keyword evidence="2 5" id="KW-0812">Transmembrane</keyword>
<sequence length="403" mass="46406" precursor="true">MFESFFPRPKLFALTFAAWALFCVVTWFVAGESLHSWLSLETLFGSDGGDFWFYQYMLGCYTLFVGAWMYLSPHRWGRWSIIGSAIIVFITWFQVHLDVLINDWFGTFYDSIQKALEKPHSITAEDYYLQLLTFGKIAMVAVTVSVFTRFFVSHWVFRWRTAINDYYMSMWSRVRHIEGASQRVQEDAMRFSSIMEGLGVSLIDSVMTLIAFLPILWGLSVHVKELPVIGEVSQALVFVALIWSVFGTSLLALAGIRLPGLEFRNQRVEAAYRKELVYGEDYHDRASPPVVKDLFNDVRVNYFRLYFNYLYFNVVRYAYLQAGVLVPYVALAPTIVAGGFTLGVMQQIIRAFGRVESSFQYLVNSWTTIVELMSIYKRLKAFELAIADLPLPPIEEQLAEQAI</sequence>
<feature type="transmembrane region" description="Helical" evidence="5">
    <location>
        <begin position="78"/>
        <end position="95"/>
    </location>
</feature>
<organism evidence="6 7">
    <name type="scientific">Thiothrix nivea (strain ATCC 35100 / DSM 5205 / JP2)</name>
    <dbReference type="NCBI Taxonomy" id="870187"/>
    <lineage>
        <taxon>Bacteria</taxon>
        <taxon>Pseudomonadati</taxon>
        <taxon>Pseudomonadota</taxon>
        <taxon>Gammaproteobacteria</taxon>
        <taxon>Thiotrichales</taxon>
        <taxon>Thiotrichaceae</taxon>
        <taxon>Thiothrix</taxon>
    </lineage>
</organism>
<accession>A0A656HJI0</accession>
<dbReference type="Proteomes" id="UP000005317">
    <property type="component" value="Unassembled WGS sequence"/>
</dbReference>
<evidence type="ECO:0000256" key="3">
    <source>
        <dbReference type="ARBA" id="ARBA00022989"/>
    </source>
</evidence>
<evidence type="ECO:0000313" key="7">
    <source>
        <dbReference type="Proteomes" id="UP000005317"/>
    </source>
</evidence>
<evidence type="ECO:0000256" key="5">
    <source>
        <dbReference type="SAM" id="Phobius"/>
    </source>
</evidence>
<keyword evidence="3 5" id="KW-1133">Transmembrane helix</keyword>
<dbReference type="GO" id="GO:1904680">
    <property type="term" value="F:peptide transmembrane transporter activity"/>
    <property type="evidence" value="ECO:0007669"/>
    <property type="project" value="InterPro"/>
</dbReference>
<dbReference type="InterPro" id="IPR050835">
    <property type="entry name" value="ABC_transporter_sub-D"/>
</dbReference>
<evidence type="ECO:0000256" key="1">
    <source>
        <dbReference type="ARBA" id="ARBA00022448"/>
    </source>
</evidence>
<feature type="transmembrane region" description="Helical" evidence="5">
    <location>
        <begin position="127"/>
        <end position="152"/>
    </location>
</feature>
<feature type="transmembrane region" description="Helical" evidence="5">
    <location>
        <begin position="325"/>
        <end position="345"/>
    </location>
</feature>
<dbReference type="NCBIfam" id="NF009036">
    <property type="entry name" value="PRK12369.1"/>
    <property type="match status" value="1"/>
</dbReference>
<keyword evidence="1" id="KW-0813">Transport</keyword>
<dbReference type="EMBL" id="JH651384">
    <property type="protein sequence ID" value="EIJ35399.1"/>
    <property type="molecule type" value="Genomic_DNA"/>
</dbReference>
<protein>
    <submittedName>
        <fullName evidence="6">SbmABacA family protein</fullName>
    </submittedName>
</protein>
<evidence type="ECO:0000313" key="6">
    <source>
        <dbReference type="EMBL" id="EIJ35399.1"/>
    </source>
</evidence>
<feature type="transmembrane region" description="Helical" evidence="5">
    <location>
        <begin position="198"/>
        <end position="220"/>
    </location>
</feature>
<feature type="transmembrane region" description="Helical" evidence="5">
    <location>
        <begin position="232"/>
        <end position="256"/>
    </location>
</feature>
<dbReference type="PANTHER" id="PTHR11384:SF59">
    <property type="entry name" value="LYSOSOMAL COBALAMIN TRANSPORTER ABCD4"/>
    <property type="match status" value="1"/>
</dbReference>
<proteinExistence type="predicted"/>
<dbReference type="InterPro" id="IPR009248">
    <property type="entry name" value="SbmA_BacA"/>
</dbReference>
<gene>
    <name evidence="6" type="ORF">Thini_2866</name>
</gene>
<dbReference type="GO" id="GO:0005886">
    <property type="term" value="C:plasma membrane"/>
    <property type="evidence" value="ECO:0007669"/>
    <property type="project" value="TreeGrafter"/>
</dbReference>
<dbReference type="RefSeq" id="WP_002709304.1">
    <property type="nucleotide sequence ID" value="NZ_JH651384.1"/>
</dbReference>
<name>A0A656HJI0_THINJ</name>
<reference evidence="7" key="1">
    <citation type="journal article" date="2011" name="Stand. Genomic Sci.">
        <title>Genome sequence of the filamentous, gliding Thiothrix nivea neotype strain (JP2(T)).</title>
        <authorList>
            <person name="Lapidus A."/>
            <person name="Nolan M."/>
            <person name="Lucas S."/>
            <person name="Glavina Del Rio T."/>
            <person name="Tice H."/>
            <person name="Cheng J.F."/>
            <person name="Tapia R."/>
            <person name="Han C."/>
            <person name="Goodwin L."/>
            <person name="Pitluck S."/>
            <person name="Liolios K."/>
            <person name="Pagani I."/>
            <person name="Ivanova N."/>
            <person name="Huntemann M."/>
            <person name="Mavromatis K."/>
            <person name="Mikhailova N."/>
            <person name="Pati A."/>
            <person name="Chen A."/>
            <person name="Palaniappan K."/>
            <person name="Land M."/>
            <person name="Brambilla E.M."/>
            <person name="Rohde M."/>
            <person name="Abt B."/>
            <person name="Verbarg S."/>
            <person name="Goker M."/>
            <person name="Bristow J."/>
            <person name="Eisen J.A."/>
            <person name="Markowitz V."/>
            <person name="Hugenholtz P."/>
            <person name="Kyrpides N.C."/>
            <person name="Klenk H.P."/>
            <person name="Woyke T."/>
        </authorList>
    </citation>
    <scope>NUCLEOTIDE SEQUENCE [LARGE SCALE GENOMIC DNA]</scope>
    <source>
        <strain evidence="7">ATCC 35100 / DSM 5205 / JP2</strain>
    </source>
</reference>
<dbReference type="PANTHER" id="PTHR11384">
    <property type="entry name" value="ATP-BINDING CASSETTE, SUB-FAMILY D MEMBER"/>
    <property type="match status" value="1"/>
</dbReference>
<feature type="transmembrane region" description="Helical" evidence="5">
    <location>
        <begin position="12"/>
        <end position="31"/>
    </location>
</feature>
<keyword evidence="4 5" id="KW-0472">Membrane</keyword>
<dbReference type="OrthoDB" id="8233587at2"/>
<dbReference type="AlphaFoldDB" id="A0A656HJI0"/>
<evidence type="ECO:0000256" key="2">
    <source>
        <dbReference type="ARBA" id="ARBA00022692"/>
    </source>
</evidence>
<dbReference type="NCBIfam" id="NF008306">
    <property type="entry name" value="PRK11098.1"/>
    <property type="match status" value="1"/>
</dbReference>
<keyword evidence="7" id="KW-1185">Reference proteome</keyword>
<evidence type="ECO:0000256" key="4">
    <source>
        <dbReference type="ARBA" id="ARBA00023136"/>
    </source>
</evidence>